<comment type="caution">
    <text evidence="2">The sequence shown here is derived from an EMBL/GenBank/DDBJ whole genome shotgun (WGS) entry which is preliminary data.</text>
</comment>
<dbReference type="Proteomes" id="UP000477543">
    <property type="component" value="Unassembled WGS sequence"/>
</dbReference>
<keyword evidence="1" id="KW-1133">Transmembrane helix</keyword>
<accession>A0A6L9G754</accession>
<organism evidence="2 3">
    <name type="scientific">Glutamicibacter soli</name>
    <dbReference type="NCBI Taxonomy" id="453836"/>
    <lineage>
        <taxon>Bacteria</taxon>
        <taxon>Bacillati</taxon>
        <taxon>Actinomycetota</taxon>
        <taxon>Actinomycetes</taxon>
        <taxon>Micrococcales</taxon>
        <taxon>Micrococcaceae</taxon>
        <taxon>Glutamicibacter</taxon>
    </lineage>
</organism>
<feature type="transmembrane region" description="Helical" evidence="1">
    <location>
        <begin position="56"/>
        <end position="81"/>
    </location>
</feature>
<proteinExistence type="predicted"/>
<evidence type="ECO:0000313" key="3">
    <source>
        <dbReference type="Proteomes" id="UP000477543"/>
    </source>
</evidence>
<protein>
    <recommendedName>
        <fullName evidence="4">DUF4282 domain-containing protein</fullName>
    </recommendedName>
</protein>
<dbReference type="EMBL" id="WYDN01000012">
    <property type="protein sequence ID" value="NAZ17034.1"/>
    <property type="molecule type" value="Genomic_DNA"/>
</dbReference>
<sequence length="85" mass="9279">MSSTRKPGYDTLVFFWFAIVLWVLGIASMSAQPYFLLIGAITVNSWGLSVLSMAGIGFFLLAGVFSIVVVHKIIAMLVYLVHGKP</sequence>
<evidence type="ECO:0008006" key="4">
    <source>
        <dbReference type="Google" id="ProtNLM"/>
    </source>
</evidence>
<evidence type="ECO:0000313" key="2">
    <source>
        <dbReference type="EMBL" id="NAZ17034.1"/>
    </source>
</evidence>
<keyword evidence="1" id="KW-0472">Membrane</keyword>
<evidence type="ECO:0000256" key="1">
    <source>
        <dbReference type="SAM" id="Phobius"/>
    </source>
</evidence>
<name>A0A6L9G754_9MICC</name>
<dbReference type="AlphaFoldDB" id="A0A6L9G754"/>
<keyword evidence="1" id="KW-0812">Transmembrane</keyword>
<reference evidence="2 3" key="1">
    <citation type="submission" date="2020-01" db="EMBL/GenBank/DDBJ databases">
        <title>Glutamicibacter soli M275.</title>
        <authorList>
            <person name="Meng X."/>
        </authorList>
    </citation>
    <scope>NUCLEOTIDE SEQUENCE [LARGE SCALE GENOMIC DNA]</scope>
    <source>
        <strain evidence="2 3">M275</strain>
    </source>
</reference>
<feature type="transmembrane region" description="Helical" evidence="1">
    <location>
        <begin position="12"/>
        <end position="36"/>
    </location>
</feature>
<gene>
    <name evidence="2" type="ORF">GT020_13310</name>
</gene>
<dbReference type="RefSeq" id="WP_161449584.1">
    <property type="nucleotide sequence ID" value="NZ_WYDN01000012.1"/>
</dbReference>